<organism evidence="8 9">
    <name type="scientific">Candidatus Carbonibacillus altaicus</name>
    <dbReference type="NCBI Taxonomy" id="2163959"/>
    <lineage>
        <taxon>Bacteria</taxon>
        <taxon>Bacillati</taxon>
        <taxon>Bacillota</taxon>
        <taxon>Bacilli</taxon>
        <taxon>Bacillales</taxon>
        <taxon>Candidatus Carbonibacillus</taxon>
    </lineage>
</organism>
<dbReference type="PANTHER" id="PTHR33545">
    <property type="entry name" value="UPF0750 MEMBRANE PROTEIN YITT-RELATED"/>
    <property type="match status" value="1"/>
</dbReference>
<keyword evidence="2" id="KW-1003">Cell membrane</keyword>
<evidence type="ECO:0000256" key="2">
    <source>
        <dbReference type="ARBA" id="ARBA00022475"/>
    </source>
</evidence>
<keyword evidence="5 6" id="KW-0472">Membrane</keyword>
<feature type="transmembrane region" description="Helical" evidence="6">
    <location>
        <begin position="28"/>
        <end position="48"/>
    </location>
</feature>
<dbReference type="AlphaFoldDB" id="A0A2R6Y079"/>
<name>A0A2R6Y079_9BACL</name>
<evidence type="ECO:0000256" key="6">
    <source>
        <dbReference type="SAM" id="Phobius"/>
    </source>
</evidence>
<evidence type="ECO:0000313" key="9">
    <source>
        <dbReference type="Proteomes" id="UP000244338"/>
    </source>
</evidence>
<accession>A0A2R6Y079</accession>
<feature type="domain" description="DUF2179" evidence="7">
    <location>
        <begin position="239"/>
        <end position="293"/>
    </location>
</feature>
<dbReference type="InterPro" id="IPR003740">
    <property type="entry name" value="YitT"/>
</dbReference>
<gene>
    <name evidence="8" type="ORF">BSOLF_0853</name>
</gene>
<dbReference type="CDD" id="cd16380">
    <property type="entry name" value="YitT_C"/>
    <property type="match status" value="1"/>
</dbReference>
<dbReference type="Gene3D" id="3.30.70.120">
    <property type="match status" value="1"/>
</dbReference>
<proteinExistence type="predicted"/>
<dbReference type="GO" id="GO:0005886">
    <property type="term" value="C:plasma membrane"/>
    <property type="evidence" value="ECO:0007669"/>
    <property type="project" value="UniProtKB-SubCell"/>
</dbReference>
<evidence type="ECO:0000256" key="5">
    <source>
        <dbReference type="ARBA" id="ARBA00023136"/>
    </source>
</evidence>
<feature type="transmembrane region" description="Helical" evidence="6">
    <location>
        <begin position="126"/>
        <end position="144"/>
    </location>
</feature>
<reference evidence="9" key="1">
    <citation type="journal article" date="2018" name="Sci. Rep.">
        <title>Lignite coal burning seam in the remote Altai Mountains harbors a hydrogen-driven thermophilic microbial community.</title>
        <authorList>
            <person name="Kadnikov V.V."/>
            <person name="Mardanov A.V."/>
            <person name="Ivasenko D.A."/>
            <person name="Antsiferov D.V."/>
            <person name="Beletsky A.V."/>
            <person name="Karnachuk O.V."/>
            <person name="Ravin N.V."/>
        </authorList>
    </citation>
    <scope>NUCLEOTIDE SEQUENCE [LARGE SCALE GENOMIC DNA]</scope>
</reference>
<keyword evidence="4 6" id="KW-1133">Transmembrane helix</keyword>
<dbReference type="Pfam" id="PF02588">
    <property type="entry name" value="YitT_membrane"/>
    <property type="match status" value="1"/>
</dbReference>
<feature type="transmembrane region" description="Helical" evidence="6">
    <location>
        <begin position="85"/>
        <end position="114"/>
    </location>
</feature>
<evidence type="ECO:0000256" key="1">
    <source>
        <dbReference type="ARBA" id="ARBA00004651"/>
    </source>
</evidence>
<dbReference type="InterPro" id="IPR019264">
    <property type="entry name" value="DUF2179"/>
</dbReference>
<evidence type="ECO:0000259" key="7">
    <source>
        <dbReference type="Pfam" id="PF10035"/>
    </source>
</evidence>
<dbReference type="EMBL" id="PEBX01000047">
    <property type="protein sequence ID" value="PTQ56081.1"/>
    <property type="molecule type" value="Genomic_DNA"/>
</dbReference>
<comment type="subcellular location">
    <subcellularLocation>
        <location evidence="1">Cell membrane</location>
        <topology evidence="1">Multi-pass membrane protein</topology>
    </subcellularLocation>
</comment>
<dbReference type="InterPro" id="IPR015867">
    <property type="entry name" value="N-reg_PII/ATP_PRibTrfase_C"/>
</dbReference>
<evidence type="ECO:0000313" key="8">
    <source>
        <dbReference type="EMBL" id="PTQ56081.1"/>
    </source>
</evidence>
<comment type="caution">
    <text evidence="8">The sequence shown here is derived from an EMBL/GenBank/DDBJ whole genome shotgun (WGS) entry which is preliminary data.</text>
</comment>
<evidence type="ECO:0000256" key="3">
    <source>
        <dbReference type="ARBA" id="ARBA00022692"/>
    </source>
</evidence>
<dbReference type="Pfam" id="PF10035">
    <property type="entry name" value="DUF2179"/>
    <property type="match status" value="1"/>
</dbReference>
<keyword evidence="3 6" id="KW-0812">Transmembrane</keyword>
<dbReference type="InterPro" id="IPR051461">
    <property type="entry name" value="UPF0750_membrane"/>
</dbReference>
<sequence length="301" mass="32634">MLPKPLKQEGAGENRRIKKPLPPSLRLLHDYGLVFLGAFLIAVSFNVFLNHFRIASGGVSGVSIIIHALFGIRPAYTQWALNLPLFILGTIALGRGFALKTFVGTMVLPLFVYWTEGAPSITTSPLVAAIFGGIGVGLGLGLVFRGHGSTGGTDLLAQVLTRLTGLPLSTTVRLLDGLVITWAAFVFDMEQALYALIGLYLTGRTIDFVMLGTRRSLVAYIITEQEEAVRSAILYDLDRGLTRIEAIGGYSNLPRPMLMCVVDQREVQRLKDAVQAIDPQAFVIVLPAAEVLGEGFHRMSP</sequence>
<dbReference type="PANTHER" id="PTHR33545:SF9">
    <property type="entry name" value="UPF0750 MEMBRANE PROTEIN YITE"/>
    <property type="match status" value="1"/>
</dbReference>
<dbReference type="PIRSF" id="PIRSF006483">
    <property type="entry name" value="Membrane_protein_YitT"/>
    <property type="match status" value="1"/>
</dbReference>
<dbReference type="Proteomes" id="UP000244338">
    <property type="component" value="Unassembled WGS sequence"/>
</dbReference>
<feature type="transmembrane region" description="Helical" evidence="6">
    <location>
        <begin position="54"/>
        <end position="73"/>
    </location>
</feature>
<evidence type="ECO:0000256" key="4">
    <source>
        <dbReference type="ARBA" id="ARBA00022989"/>
    </source>
</evidence>
<protein>
    <recommendedName>
        <fullName evidence="7">DUF2179 domain-containing protein</fullName>
    </recommendedName>
</protein>